<dbReference type="SUPFAM" id="SSF53649">
    <property type="entry name" value="Alkaline phosphatase-like"/>
    <property type="match status" value="1"/>
</dbReference>
<evidence type="ECO:0000256" key="1">
    <source>
        <dbReference type="ARBA" id="ARBA00004651"/>
    </source>
</evidence>
<protein>
    <submittedName>
        <fullName evidence="9">LTA synthase family protein</fullName>
    </submittedName>
</protein>
<feature type="transmembrane region" description="Helical" evidence="7">
    <location>
        <begin position="48"/>
        <end position="65"/>
    </location>
</feature>
<evidence type="ECO:0000259" key="8">
    <source>
        <dbReference type="Pfam" id="PF00884"/>
    </source>
</evidence>
<evidence type="ECO:0000256" key="2">
    <source>
        <dbReference type="ARBA" id="ARBA00004936"/>
    </source>
</evidence>
<feature type="transmembrane region" description="Helical" evidence="7">
    <location>
        <begin position="7"/>
        <end position="28"/>
    </location>
</feature>
<evidence type="ECO:0000256" key="6">
    <source>
        <dbReference type="ARBA" id="ARBA00023136"/>
    </source>
</evidence>
<evidence type="ECO:0000313" key="9">
    <source>
        <dbReference type="EMBL" id="AYE37436.1"/>
    </source>
</evidence>
<dbReference type="Gene3D" id="3.40.720.10">
    <property type="entry name" value="Alkaline Phosphatase, subunit A"/>
    <property type="match status" value="1"/>
</dbReference>
<dbReference type="GO" id="GO:0005886">
    <property type="term" value="C:plasma membrane"/>
    <property type="evidence" value="ECO:0007669"/>
    <property type="project" value="UniProtKB-SubCell"/>
</dbReference>
<dbReference type="KEGG" id="lzh:D1B17_01670"/>
<proteinExistence type="predicted"/>
<dbReference type="PANTHER" id="PTHR47371:SF3">
    <property type="entry name" value="PHOSPHOGLYCEROL TRANSFERASE I"/>
    <property type="match status" value="1"/>
</dbReference>
<feature type="transmembrane region" description="Helical" evidence="7">
    <location>
        <begin position="123"/>
        <end position="142"/>
    </location>
</feature>
<dbReference type="OrthoDB" id="243547at2"/>
<dbReference type="InterPro" id="IPR050448">
    <property type="entry name" value="OpgB/LTA_synthase_biosynth"/>
</dbReference>
<evidence type="ECO:0000256" key="4">
    <source>
        <dbReference type="ARBA" id="ARBA00022692"/>
    </source>
</evidence>
<keyword evidence="10" id="KW-1185">Reference proteome</keyword>
<evidence type="ECO:0000256" key="7">
    <source>
        <dbReference type="SAM" id="Phobius"/>
    </source>
</evidence>
<evidence type="ECO:0000256" key="3">
    <source>
        <dbReference type="ARBA" id="ARBA00022475"/>
    </source>
</evidence>
<dbReference type="EMBL" id="CP031933">
    <property type="protein sequence ID" value="AYE37436.1"/>
    <property type="molecule type" value="Genomic_DNA"/>
</dbReference>
<keyword evidence="5 7" id="KW-1133">Transmembrane helix</keyword>
<dbReference type="Pfam" id="PF00884">
    <property type="entry name" value="Sulfatase"/>
    <property type="match status" value="1"/>
</dbReference>
<dbReference type="CDD" id="cd16015">
    <property type="entry name" value="LTA_synthase"/>
    <property type="match status" value="1"/>
</dbReference>
<name>A0A386PPA5_9LACO</name>
<reference evidence="10" key="1">
    <citation type="submission" date="2018-08" db="EMBL/GenBank/DDBJ databases">
        <title>Genome of Lactobacillus sp. HBUAS52074.</title>
        <authorList>
            <person name="Guo Z."/>
            <person name="Zhang Z.D."/>
        </authorList>
    </citation>
    <scope>NUCLEOTIDE SEQUENCE [LARGE SCALE GENOMIC DNA]</scope>
    <source>
        <strain evidence="10">HBUAS52074</strain>
    </source>
</reference>
<feature type="domain" description="Sulfatase N-terminal" evidence="8">
    <location>
        <begin position="256"/>
        <end position="518"/>
    </location>
</feature>
<evidence type="ECO:0000313" key="10">
    <source>
        <dbReference type="Proteomes" id="UP000267208"/>
    </source>
</evidence>
<keyword evidence="3" id="KW-1003">Cell membrane</keyword>
<gene>
    <name evidence="9" type="ORF">D1B17_01670</name>
</gene>
<sequence length="627" mass="70578">MHTKRSIAVYFLQLIFIVLSAFLVGYLLSYSQTASVQTTNGILFKTNVAPYLVTALILTLLYLGVYGLFNRFFYATAVFYVFFAIYIVANKLKVIYRSEPVLPNDLKFISDAKAMLPMISTKILVLAVVAILLIVTICVMLEKIFSKELLRFNIVTRIILVLLAGLSIGGFYNVNQEGSTINKLMSKVGYSNFTPNISMTATTNGPLLTFLGNMHVDIMDKPSGYNEATMNKLVKKYRNVANGINQNRPNNDLHKQTLIFVLSESFADPSRVPNIKLNQEAAPKIMNIKKENTSGLMLSSGYGGGTANMEYMTFTGLAYNQFSKSLQSPYTQLVTKQDHPVNIVNSFNTSAAIHPYHGNFYDRQTVYPKFGFQTFRNIDSTGKLALKYTDTIGGDPFVSDEASYKNTLWQVNQTKGGQFISLVTMQNHMPYNVMYDNDQFTVLDGKAAEIPQQVSNYAKSINFTDDSTQAFLDKLDKIKKPITVVWYGDHLPGLYAKNSMKKYNVVQHETDYFIYSNKYAIDHGKGTRKLTDSTEVTDPNGFIPLALKQMQQKVTPYYALLTKVQEEIPAMAKNSVGKNENLYVDADSKQVTTKDLTDKQKKLLHDYKLVQYDLTVGKGYSKKTINK</sequence>
<dbReference type="PANTHER" id="PTHR47371">
    <property type="entry name" value="LIPOTEICHOIC ACID SYNTHASE"/>
    <property type="match status" value="1"/>
</dbReference>
<keyword evidence="4 7" id="KW-0812">Transmembrane</keyword>
<dbReference type="InterPro" id="IPR000917">
    <property type="entry name" value="Sulfatase_N"/>
</dbReference>
<comment type="pathway">
    <text evidence="2">Cell wall biogenesis; lipoteichoic acid biosynthesis.</text>
</comment>
<feature type="transmembrane region" description="Helical" evidence="7">
    <location>
        <begin position="72"/>
        <end position="89"/>
    </location>
</feature>
<feature type="transmembrane region" description="Helical" evidence="7">
    <location>
        <begin position="154"/>
        <end position="174"/>
    </location>
</feature>
<dbReference type="InterPro" id="IPR017850">
    <property type="entry name" value="Alkaline_phosphatase_core_sf"/>
</dbReference>
<comment type="subcellular location">
    <subcellularLocation>
        <location evidence="1">Cell membrane</location>
        <topology evidence="1">Multi-pass membrane protein</topology>
    </subcellularLocation>
</comment>
<dbReference type="AlphaFoldDB" id="A0A386PPA5"/>
<keyword evidence="6 7" id="KW-0472">Membrane</keyword>
<organism evidence="9 10">
    <name type="scientific">Companilactobacillus zhachilii</name>
    <dbReference type="NCBI Taxonomy" id="2304606"/>
    <lineage>
        <taxon>Bacteria</taxon>
        <taxon>Bacillati</taxon>
        <taxon>Bacillota</taxon>
        <taxon>Bacilli</taxon>
        <taxon>Lactobacillales</taxon>
        <taxon>Lactobacillaceae</taxon>
        <taxon>Companilactobacillus</taxon>
    </lineage>
</organism>
<dbReference type="Proteomes" id="UP000267208">
    <property type="component" value="Chromosome"/>
</dbReference>
<accession>A0A386PPA5</accession>
<evidence type="ECO:0000256" key="5">
    <source>
        <dbReference type="ARBA" id="ARBA00022989"/>
    </source>
</evidence>